<dbReference type="PANTHER" id="PTHR47186:SF54">
    <property type="entry name" value="DISEASE RESISTANCE RPP13-LIKE PROTEIN 4"/>
    <property type="match status" value="1"/>
</dbReference>
<dbReference type="RefSeq" id="XP_022159230.1">
    <property type="nucleotide sequence ID" value="XM_022303538.1"/>
</dbReference>
<evidence type="ECO:0000259" key="3">
    <source>
        <dbReference type="Pfam" id="PF23598"/>
    </source>
</evidence>
<keyword evidence="4" id="KW-1185">Reference proteome</keyword>
<organism evidence="4 5">
    <name type="scientific">Momordica charantia</name>
    <name type="common">Bitter gourd</name>
    <name type="synonym">Balsam pear</name>
    <dbReference type="NCBI Taxonomy" id="3673"/>
    <lineage>
        <taxon>Eukaryota</taxon>
        <taxon>Viridiplantae</taxon>
        <taxon>Streptophyta</taxon>
        <taxon>Embryophyta</taxon>
        <taxon>Tracheophyta</taxon>
        <taxon>Spermatophyta</taxon>
        <taxon>Magnoliopsida</taxon>
        <taxon>eudicotyledons</taxon>
        <taxon>Gunneridae</taxon>
        <taxon>Pentapetalae</taxon>
        <taxon>rosids</taxon>
        <taxon>fabids</taxon>
        <taxon>Cucurbitales</taxon>
        <taxon>Cucurbitaceae</taxon>
        <taxon>Momordiceae</taxon>
        <taxon>Momordica</taxon>
    </lineage>
</organism>
<reference evidence="5" key="1">
    <citation type="submission" date="2025-08" db="UniProtKB">
        <authorList>
            <consortium name="RefSeq"/>
        </authorList>
    </citation>
    <scope>IDENTIFICATION</scope>
    <source>
        <strain evidence="5">OHB3-1</strain>
    </source>
</reference>
<dbReference type="Proteomes" id="UP000504603">
    <property type="component" value="Unplaced"/>
</dbReference>
<gene>
    <name evidence="5" type="primary">LOC111025646</name>
</gene>
<dbReference type="GeneID" id="111025646"/>
<dbReference type="AlphaFoldDB" id="A0A6J1DY36"/>
<dbReference type="KEGG" id="mcha:111025646"/>
<dbReference type="InterPro" id="IPR032675">
    <property type="entry name" value="LRR_dom_sf"/>
</dbReference>
<keyword evidence="1" id="KW-0677">Repeat</keyword>
<accession>A0A6J1DY36</accession>
<evidence type="ECO:0000256" key="1">
    <source>
        <dbReference type="ARBA" id="ARBA00022737"/>
    </source>
</evidence>
<keyword evidence="2" id="KW-0611">Plant defense</keyword>
<dbReference type="PANTHER" id="PTHR47186">
    <property type="entry name" value="LEUCINE-RICH REPEAT-CONTAINING PROTEIN 57"/>
    <property type="match status" value="1"/>
</dbReference>
<feature type="domain" description="Disease resistance R13L4/SHOC-2-like LRR" evidence="3">
    <location>
        <begin position="328"/>
        <end position="551"/>
    </location>
</feature>
<dbReference type="Pfam" id="PF23598">
    <property type="entry name" value="LRR_14"/>
    <property type="match status" value="1"/>
</dbReference>
<dbReference type="OrthoDB" id="1110401at2759"/>
<name>A0A6J1DY36_MOMCH</name>
<dbReference type="GO" id="GO:0006952">
    <property type="term" value="P:defense response"/>
    <property type="evidence" value="ECO:0007669"/>
    <property type="project" value="UniProtKB-KW"/>
</dbReference>
<proteinExistence type="predicted"/>
<dbReference type="InterPro" id="IPR036388">
    <property type="entry name" value="WH-like_DNA-bd_sf"/>
</dbReference>
<dbReference type="SUPFAM" id="SSF52047">
    <property type="entry name" value="RNI-like"/>
    <property type="match status" value="1"/>
</dbReference>
<sequence>MNRKPQFEKLLSNIEYLREALGKTKDLEEKLNEPIQSIQSNLVEVIKNIRETQNMEGAFVDAIIKDIKTLKFQIPSYHKLALSETSANLINRGSRTPKQSEFKLPNLYGHQVFDGSPAFKEIQQVFDGLDKDTYRKCFLYFAVFPENVVLKKRFLTHWWIGEGLLDPSGTGDATPEDVAGIILKEFSDKGLIVPVKEEQKMIKKRFRVPPLVRSAAITLARKTQFLDYDSGDNPTGKSSDCDRIFLVKGDNYHGRQVPTKTNMKLEQTMKSIFNVSQPFPDAALEWLAKKGEVDMTTIKVVEWFLKLRKLEVLYLGRWQSVVDEHQIEVESMEFLKGLKKMKQLRLLSLQGIFWINELPNSIKSLKNLRVLDLKSCHNLEKLPEGMGSLRKLTHLDVSGCYMLDRMPKSISALTELRVLKGFVTGMSNLNDLKGLMKLRKLSINTSRQDFPNETDLRVLQDLGEHGVLRNLTIVWGAEGLKPKQPPPGVGKVNIMRQLTRQLSKLSTPPSDVILRLPKELQKLEIECLPKEELPDWINPLNLPSLKKLYIRGGKLKDLGTEPWSAEVVRLKYMTELKIEWRNLQKSFPNLKYLQRVKCPRVTFCPCDVNGVWMKHQPQ</sequence>
<protein>
    <submittedName>
        <fullName evidence="5">Disease resistance RPP13-like protein 4</fullName>
    </submittedName>
</protein>
<evidence type="ECO:0000313" key="5">
    <source>
        <dbReference type="RefSeq" id="XP_022159230.1"/>
    </source>
</evidence>
<dbReference type="Gene3D" id="3.80.10.10">
    <property type="entry name" value="Ribonuclease Inhibitor"/>
    <property type="match status" value="1"/>
</dbReference>
<evidence type="ECO:0000256" key="2">
    <source>
        <dbReference type="ARBA" id="ARBA00022821"/>
    </source>
</evidence>
<evidence type="ECO:0000313" key="4">
    <source>
        <dbReference type="Proteomes" id="UP000504603"/>
    </source>
</evidence>
<dbReference type="Gene3D" id="1.10.10.10">
    <property type="entry name" value="Winged helix-like DNA-binding domain superfamily/Winged helix DNA-binding domain"/>
    <property type="match status" value="1"/>
</dbReference>
<dbReference type="InterPro" id="IPR055414">
    <property type="entry name" value="LRR_R13L4/SHOC2-like"/>
</dbReference>